<keyword evidence="1" id="KW-1133">Transmembrane helix</keyword>
<proteinExistence type="predicted"/>
<dbReference type="AlphaFoldDB" id="A0A238UWD0"/>
<dbReference type="RefSeq" id="WP_089309830.1">
    <property type="nucleotide sequence ID" value="NZ_FZNP01000001.1"/>
</dbReference>
<dbReference type="Proteomes" id="UP000198420">
    <property type="component" value="Unassembled WGS sequence"/>
</dbReference>
<evidence type="ECO:0000313" key="2">
    <source>
        <dbReference type="EMBL" id="SNR25643.1"/>
    </source>
</evidence>
<keyword evidence="1" id="KW-0812">Transmembrane</keyword>
<organism evidence="2 3">
    <name type="scientific">Actinomadura mexicana</name>
    <dbReference type="NCBI Taxonomy" id="134959"/>
    <lineage>
        <taxon>Bacteria</taxon>
        <taxon>Bacillati</taxon>
        <taxon>Actinomycetota</taxon>
        <taxon>Actinomycetes</taxon>
        <taxon>Streptosporangiales</taxon>
        <taxon>Thermomonosporaceae</taxon>
        <taxon>Actinomadura</taxon>
    </lineage>
</organism>
<name>A0A238UWD0_9ACTN</name>
<evidence type="ECO:0000313" key="3">
    <source>
        <dbReference type="Proteomes" id="UP000198420"/>
    </source>
</evidence>
<reference evidence="3" key="1">
    <citation type="submission" date="2017-06" db="EMBL/GenBank/DDBJ databases">
        <authorList>
            <person name="Varghese N."/>
            <person name="Submissions S."/>
        </authorList>
    </citation>
    <scope>NUCLEOTIDE SEQUENCE [LARGE SCALE GENOMIC DNA]</scope>
    <source>
        <strain evidence="3">DSM 44485</strain>
    </source>
</reference>
<accession>A0A238UWD0</accession>
<keyword evidence="3" id="KW-1185">Reference proteome</keyword>
<sequence length="110" mass="12223">MRKFVDAVLSTAAGISVSALALYIGGIYGSIIDQANGGLNDPIDDGMWWGTVTAAVALVVGIVVHLSGPYVARINKHRVAARNTRDAARRREEARKDRQYWKRVYWNRTH</sequence>
<feature type="transmembrane region" description="Helical" evidence="1">
    <location>
        <begin position="48"/>
        <end position="72"/>
    </location>
</feature>
<dbReference type="EMBL" id="FZNP01000001">
    <property type="protein sequence ID" value="SNR25643.1"/>
    <property type="molecule type" value="Genomic_DNA"/>
</dbReference>
<keyword evidence="1" id="KW-0472">Membrane</keyword>
<feature type="transmembrane region" description="Helical" evidence="1">
    <location>
        <begin position="7"/>
        <end position="28"/>
    </location>
</feature>
<gene>
    <name evidence="2" type="ORF">SAMN06265355_101427</name>
</gene>
<evidence type="ECO:0000256" key="1">
    <source>
        <dbReference type="SAM" id="Phobius"/>
    </source>
</evidence>
<protein>
    <submittedName>
        <fullName evidence="2">Uncharacterized protein</fullName>
    </submittedName>
</protein>